<organism evidence="2 3">
    <name type="scientific">Actinoplanes digitatis</name>
    <dbReference type="NCBI Taxonomy" id="1868"/>
    <lineage>
        <taxon>Bacteria</taxon>
        <taxon>Bacillati</taxon>
        <taxon>Actinomycetota</taxon>
        <taxon>Actinomycetes</taxon>
        <taxon>Micromonosporales</taxon>
        <taxon>Micromonosporaceae</taxon>
        <taxon>Actinoplanes</taxon>
    </lineage>
</organism>
<comment type="caution">
    <text evidence="2">The sequence shown here is derived from an EMBL/GenBank/DDBJ whole genome shotgun (WGS) entry which is preliminary data.</text>
</comment>
<dbReference type="SUPFAM" id="SSF81606">
    <property type="entry name" value="PP2C-like"/>
    <property type="match status" value="1"/>
</dbReference>
<gene>
    <name evidence="2" type="ORF">BJ971_001966</name>
</gene>
<evidence type="ECO:0000259" key="1">
    <source>
        <dbReference type="Pfam" id="PF13672"/>
    </source>
</evidence>
<keyword evidence="3" id="KW-1185">Reference proteome</keyword>
<dbReference type="RefSeq" id="WP_184991799.1">
    <property type="nucleotide sequence ID" value="NZ_BOMK01000030.1"/>
</dbReference>
<sequence length="261" mass="27945">MRVIDAVTEAAPGSANEDLWLVGGDWALVLDGAGRYPGETGGCIHPITWVVARLGENLAKNLNGRSADRLADLVHDAVSATMRDHGLTCDLTDPLSPGAACAVVRHTGSHIEWLVVADCAVVVEQPGGEYITVIDDRVDRLPDAPVTDGAVKTYRPEFVATVRNKPGGFWVLGAVPEAAEHALTGSLPAAGVRRILLCSDGISRLAERYGWTWSAIFEQFDSTNAEGLVRAVRVAEQNDPNPGRWRGKRHDDATAVVLNAR</sequence>
<dbReference type="Gene3D" id="3.60.40.10">
    <property type="entry name" value="PPM-type phosphatase domain"/>
    <property type="match status" value="1"/>
</dbReference>
<dbReference type="InterPro" id="IPR036457">
    <property type="entry name" value="PPM-type-like_dom_sf"/>
</dbReference>
<dbReference type="Pfam" id="PF13672">
    <property type="entry name" value="PP2C_2"/>
    <property type="match status" value="1"/>
</dbReference>
<proteinExistence type="predicted"/>
<accession>A0A7W7HVC0</accession>
<protein>
    <recommendedName>
        <fullName evidence="1">PPM-type phosphatase domain-containing protein</fullName>
    </recommendedName>
</protein>
<dbReference type="Proteomes" id="UP000578112">
    <property type="component" value="Unassembled WGS sequence"/>
</dbReference>
<dbReference type="InterPro" id="IPR001932">
    <property type="entry name" value="PPM-type_phosphatase-like_dom"/>
</dbReference>
<dbReference type="AlphaFoldDB" id="A0A7W7HVC0"/>
<feature type="domain" description="PPM-type phosphatase" evidence="1">
    <location>
        <begin position="14"/>
        <end position="222"/>
    </location>
</feature>
<reference evidence="2 3" key="1">
    <citation type="submission" date="2020-08" db="EMBL/GenBank/DDBJ databases">
        <title>Sequencing the genomes of 1000 actinobacteria strains.</title>
        <authorList>
            <person name="Klenk H.-P."/>
        </authorList>
    </citation>
    <scope>NUCLEOTIDE SEQUENCE [LARGE SCALE GENOMIC DNA]</scope>
    <source>
        <strain evidence="2 3">DSM 43149</strain>
    </source>
</reference>
<evidence type="ECO:0000313" key="3">
    <source>
        <dbReference type="Proteomes" id="UP000578112"/>
    </source>
</evidence>
<evidence type="ECO:0000313" key="2">
    <source>
        <dbReference type="EMBL" id="MBB4761410.1"/>
    </source>
</evidence>
<name>A0A7W7HVC0_9ACTN</name>
<dbReference type="EMBL" id="JACHNH010000001">
    <property type="protein sequence ID" value="MBB4761410.1"/>
    <property type="molecule type" value="Genomic_DNA"/>
</dbReference>